<dbReference type="NCBIfam" id="TIGR01020">
    <property type="entry name" value="uS5_euk_arch"/>
    <property type="match status" value="1"/>
</dbReference>
<dbReference type="Pfam" id="PF00333">
    <property type="entry name" value="Ribosomal_S5"/>
    <property type="match status" value="1"/>
</dbReference>
<dbReference type="InterPro" id="IPR014721">
    <property type="entry name" value="Ribsml_uS5_D2-typ_fold_subgr"/>
</dbReference>
<protein>
    <recommendedName>
        <fullName evidence="5">Small ribosomal subunit protein uS5</fullName>
    </recommendedName>
    <alternativeName>
        <fullName evidence="6">30S ribosomal protein S5</fullName>
    </alternativeName>
</protein>
<dbReference type="GO" id="GO:0022627">
    <property type="term" value="C:cytosolic small ribosomal subunit"/>
    <property type="evidence" value="ECO:0007669"/>
    <property type="project" value="TreeGrafter"/>
</dbReference>
<sequence length="283" mass="30946">MSEEKTPAEKKVEIKTEKKSEETKAPAKKESTTPSTGKKEAPAKKESTPPSTEEKPKTSAQTSGNRRSKFGRPSTIDLENWKPKTELGREVLAGNYESLDSIWDNAKVIREPEIVDFLLPGLEERILKIGKGQRPFKWVQRMTDSGRRSKYFVAAAVGDKNGYVGFGIGRAKDFGGAISQAMRRARLNLTKVEFGSGSWDEASSEGKHSIPYKVTGKCSSVSLDLLPAPKGTGLVANKISSDLISLAGISDLWTKSRGHTKTRVNMAAATFNALKKLSKDNND</sequence>
<dbReference type="PROSITE" id="PS00585">
    <property type="entry name" value="RIBOSOMAL_S5"/>
    <property type="match status" value="1"/>
</dbReference>
<dbReference type="PROSITE" id="PS50881">
    <property type="entry name" value="S5_DSRBD"/>
    <property type="match status" value="1"/>
</dbReference>
<keyword evidence="2 7" id="KW-0689">Ribosomal protein</keyword>
<evidence type="ECO:0000259" key="10">
    <source>
        <dbReference type="PROSITE" id="PS50881"/>
    </source>
</evidence>
<dbReference type="GO" id="GO:0006412">
    <property type="term" value="P:translation"/>
    <property type="evidence" value="ECO:0007669"/>
    <property type="project" value="InterPro"/>
</dbReference>
<dbReference type="PANTHER" id="PTHR13718:SF4">
    <property type="entry name" value="40S RIBOSOMAL PROTEIN S2"/>
    <property type="match status" value="1"/>
</dbReference>
<evidence type="ECO:0000256" key="1">
    <source>
        <dbReference type="ARBA" id="ARBA00008945"/>
    </source>
</evidence>
<dbReference type="Proteomes" id="UP000604391">
    <property type="component" value="Unassembled WGS sequence"/>
</dbReference>
<dbReference type="GO" id="GO:0003723">
    <property type="term" value="F:RNA binding"/>
    <property type="evidence" value="ECO:0007669"/>
    <property type="project" value="InterPro"/>
</dbReference>
<evidence type="ECO:0000256" key="9">
    <source>
        <dbReference type="SAM" id="MobiDB-lite"/>
    </source>
</evidence>
<evidence type="ECO:0000256" key="4">
    <source>
        <dbReference type="ARBA" id="ARBA00025844"/>
    </source>
</evidence>
<dbReference type="FunFam" id="3.30.230.10:FF:000004">
    <property type="entry name" value="40S ribosomal protein S2"/>
    <property type="match status" value="1"/>
</dbReference>
<dbReference type="InterPro" id="IPR000851">
    <property type="entry name" value="Ribosomal_uS5"/>
</dbReference>
<feature type="region of interest" description="Disordered" evidence="9">
    <location>
        <begin position="1"/>
        <end position="77"/>
    </location>
</feature>
<evidence type="ECO:0000256" key="2">
    <source>
        <dbReference type="ARBA" id="ARBA00022980"/>
    </source>
</evidence>
<dbReference type="EMBL" id="DVAD01000014">
    <property type="protein sequence ID" value="HIJ99687.1"/>
    <property type="molecule type" value="Genomic_DNA"/>
</dbReference>
<dbReference type="InterPro" id="IPR005711">
    <property type="entry name" value="Ribosomal_uS5_euk/arc"/>
</dbReference>
<reference evidence="11 12" key="1">
    <citation type="journal article" name="Nat. Commun.">
        <title>Undinarchaeota illuminate DPANN phylogeny and the impact of gene transfer on archaeal evolution.</title>
        <authorList>
            <person name="Dombrowski N."/>
            <person name="Williams T.A."/>
            <person name="Sun J."/>
            <person name="Woodcroft B.J."/>
            <person name="Lee J.H."/>
            <person name="Minh B.Q."/>
            <person name="Rinke C."/>
            <person name="Spang A."/>
        </authorList>
    </citation>
    <scope>NUCLEOTIDE SEQUENCE [LARGE SCALE GENOMIC DNA]</scope>
    <source>
        <strain evidence="11">MAG_bin17</strain>
    </source>
</reference>
<keyword evidence="3 7" id="KW-0687">Ribonucleoprotein</keyword>
<dbReference type="InterPro" id="IPR005324">
    <property type="entry name" value="Ribosomal_uS5_C"/>
</dbReference>
<dbReference type="AlphaFoldDB" id="A0A832V0N7"/>
<feature type="domain" description="S5 DRBM" evidence="10">
    <location>
        <begin position="129"/>
        <end position="192"/>
    </location>
</feature>
<evidence type="ECO:0000256" key="8">
    <source>
        <dbReference type="RuleBase" id="RU003823"/>
    </source>
</evidence>
<dbReference type="SUPFAM" id="SSF54211">
    <property type="entry name" value="Ribosomal protein S5 domain 2-like"/>
    <property type="match status" value="1"/>
</dbReference>
<comment type="caution">
    <text evidence="11">The sequence shown here is derived from an EMBL/GenBank/DDBJ whole genome shotgun (WGS) entry which is preliminary data.</text>
</comment>
<proteinExistence type="inferred from homology"/>
<accession>A0A832V0N7</accession>
<dbReference type="Gene3D" id="3.30.230.10">
    <property type="match status" value="1"/>
</dbReference>
<organism evidence="11 12">
    <name type="scientific">Candidatus Undinarchaeum marinum</name>
    <dbReference type="NCBI Taxonomy" id="2756141"/>
    <lineage>
        <taxon>Archaea</taxon>
        <taxon>Candidatus Undinarchaeota</taxon>
        <taxon>Candidatus Undinarchaeia</taxon>
        <taxon>Candidatus Undinarchaeales</taxon>
        <taxon>Candidatus Undinarchaeaceae</taxon>
        <taxon>Candidatus Undinarchaeum</taxon>
    </lineage>
</organism>
<dbReference type="GO" id="GO:0003735">
    <property type="term" value="F:structural constituent of ribosome"/>
    <property type="evidence" value="ECO:0007669"/>
    <property type="project" value="UniProtKB-UniRule"/>
</dbReference>
<keyword evidence="12" id="KW-1185">Reference proteome</keyword>
<name>A0A832V0N7_9ARCH</name>
<dbReference type="InterPro" id="IPR020568">
    <property type="entry name" value="Ribosomal_Su5_D2-typ_SF"/>
</dbReference>
<evidence type="ECO:0000256" key="7">
    <source>
        <dbReference type="PROSITE-ProRule" id="PRU00268"/>
    </source>
</evidence>
<comment type="similarity">
    <text evidence="1 8">Belongs to the universal ribosomal protein uS5 family.</text>
</comment>
<evidence type="ECO:0000313" key="11">
    <source>
        <dbReference type="EMBL" id="HIJ99687.1"/>
    </source>
</evidence>
<gene>
    <name evidence="11" type="primary">rpsE</name>
    <name evidence="11" type="ORF">H1011_02590</name>
</gene>
<dbReference type="InterPro" id="IPR013810">
    <property type="entry name" value="Ribosomal_uS5_N"/>
</dbReference>
<evidence type="ECO:0000313" key="12">
    <source>
        <dbReference type="Proteomes" id="UP000604391"/>
    </source>
</evidence>
<dbReference type="SUPFAM" id="SSF54768">
    <property type="entry name" value="dsRNA-binding domain-like"/>
    <property type="match status" value="1"/>
</dbReference>
<dbReference type="Pfam" id="PF03719">
    <property type="entry name" value="Ribosomal_S5_C"/>
    <property type="match status" value="1"/>
</dbReference>
<comment type="subunit">
    <text evidence="4">Part of the 30S ribosomal subunit. Contacts protein S4.</text>
</comment>
<evidence type="ECO:0000256" key="6">
    <source>
        <dbReference type="ARBA" id="ARBA00035519"/>
    </source>
</evidence>
<dbReference type="PANTHER" id="PTHR13718">
    <property type="entry name" value="RIBOSOMAL S SUBUNIT"/>
    <property type="match status" value="1"/>
</dbReference>
<feature type="compositionally biased region" description="Basic and acidic residues" evidence="9">
    <location>
        <begin position="1"/>
        <end position="57"/>
    </location>
</feature>
<dbReference type="Gene3D" id="3.30.160.20">
    <property type="match status" value="1"/>
</dbReference>
<evidence type="ECO:0000256" key="3">
    <source>
        <dbReference type="ARBA" id="ARBA00023274"/>
    </source>
</evidence>
<evidence type="ECO:0000256" key="5">
    <source>
        <dbReference type="ARBA" id="ARBA00035255"/>
    </source>
</evidence>
<dbReference type="InterPro" id="IPR018192">
    <property type="entry name" value="Ribosomal_uS5_N_CS"/>
</dbReference>